<dbReference type="EMBL" id="CAJOAZ010000528">
    <property type="protein sequence ID" value="CAF3668988.1"/>
    <property type="molecule type" value="Genomic_DNA"/>
</dbReference>
<gene>
    <name evidence="1" type="ORF">JYZ213_LOCUS3755</name>
    <name evidence="2" type="ORF">OXD698_LOCUS10114</name>
</gene>
<dbReference type="Proteomes" id="UP000663845">
    <property type="component" value="Unassembled WGS sequence"/>
</dbReference>
<dbReference type="EMBL" id="CAJNOG010000020">
    <property type="protein sequence ID" value="CAF0773478.1"/>
    <property type="molecule type" value="Genomic_DNA"/>
</dbReference>
<organism evidence="2 3">
    <name type="scientific">Adineta steineri</name>
    <dbReference type="NCBI Taxonomy" id="433720"/>
    <lineage>
        <taxon>Eukaryota</taxon>
        <taxon>Metazoa</taxon>
        <taxon>Spiralia</taxon>
        <taxon>Gnathifera</taxon>
        <taxon>Rotifera</taxon>
        <taxon>Eurotatoria</taxon>
        <taxon>Bdelloidea</taxon>
        <taxon>Adinetida</taxon>
        <taxon>Adinetidae</taxon>
        <taxon>Adineta</taxon>
    </lineage>
</organism>
<sequence length="74" mass="8928">MHVFDKCADQFTRLPIFFMTFHGQESIDKFMMGMDYSNGDRFFKQDTLIHRFRKFATNNKCHVTIVIHPRKLLK</sequence>
<name>A0A818SBN7_9BILA</name>
<dbReference type="GO" id="GO:0005739">
    <property type="term" value="C:mitochondrion"/>
    <property type="evidence" value="ECO:0007669"/>
    <property type="project" value="TreeGrafter"/>
</dbReference>
<evidence type="ECO:0000313" key="2">
    <source>
        <dbReference type="EMBL" id="CAF3668988.1"/>
    </source>
</evidence>
<dbReference type="AlphaFoldDB" id="A0A818SBN7"/>
<evidence type="ECO:0000313" key="3">
    <source>
        <dbReference type="Proteomes" id="UP000663844"/>
    </source>
</evidence>
<dbReference type="GO" id="GO:0006264">
    <property type="term" value="P:mitochondrial DNA replication"/>
    <property type="evidence" value="ECO:0007669"/>
    <property type="project" value="TreeGrafter"/>
</dbReference>
<dbReference type="GO" id="GO:0003697">
    <property type="term" value="F:single-stranded DNA binding"/>
    <property type="evidence" value="ECO:0007669"/>
    <property type="project" value="InterPro"/>
</dbReference>
<evidence type="ECO:0000313" key="1">
    <source>
        <dbReference type="EMBL" id="CAF0773478.1"/>
    </source>
</evidence>
<comment type="caution">
    <text evidence="2">The sequence shown here is derived from an EMBL/GenBank/DDBJ whole genome shotgun (WGS) entry which is preliminary data.</text>
</comment>
<dbReference type="Proteomes" id="UP000663844">
    <property type="component" value="Unassembled WGS sequence"/>
</dbReference>
<accession>A0A818SBN7</accession>
<protein>
    <submittedName>
        <fullName evidence="2">Uncharacterized protein</fullName>
    </submittedName>
</protein>
<dbReference type="InterPro" id="IPR027032">
    <property type="entry name" value="Twinkle-like"/>
</dbReference>
<dbReference type="GO" id="GO:0043139">
    <property type="term" value="F:5'-3' DNA helicase activity"/>
    <property type="evidence" value="ECO:0007669"/>
    <property type="project" value="InterPro"/>
</dbReference>
<dbReference type="PANTHER" id="PTHR12873">
    <property type="entry name" value="T7-LIKE MITOCHONDRIAL DNA HELICASE"/>
    <property type="match status" value="1"/>
</dbReference>
<reference evidence="2" key="1">
    <citation type="submission" date="2021-02" db="EMBL/GenBank/DDBJ databases">
        <authorList>
            <person name="Nowell W R."/>
        </authorList>
    </citation>
    <scope>NUCLEOTIDE SEQUENCE</scope>
</reference>
<proteinExistence type="predicted"/>
<dbReference type="PANTHER" id="PTHR12873:SF0">
    <property type="entry name" value="TWINKLE MTDNA HELICASE"/>
    <property type="match status" value="1"/>
</dbReference>